<dbReference type="PROSITE" id="PS50011">
    <property type="entry name" value="PROTEIN_KINASE_DOM"/>
    <property type="match status" value="1"/>
</dbReference>
<accession>A0A395MA79</accession>
<keyword evidence="2" id="KW-0808">Transferase</keyword>
<evidence type="ECO:0000313" key="2">
    <source>
        <dbReference type="EMBL" id="RFN44788.1"/>
    </source>
</evidence>
<dbReference type="InterPro" id="IPR000719">
    <property type="entry name" value="Prot_kinase_dom"/>
</dbReference>
<dbReference type="SMART" id="SM00220">
    <property type="entry name" value="S_TKc"/>
    <property type="match status" value="1"/>
</dbReference>
<dbReference type="SUPFAM" id="SSF56112">
    <property type="entry name" value="Protein kinase-like (PK-like)"/>
    <property type="match status" value="1"/>
</dbReference>
<evidence type="ECO:0000313" key="3">
    <source>
        <dbReference type="Proteomes" id="UP000265631"/>
    </source>
</evidence>
<evidence type="ECO:0000259" key="1">
    <source>
        <dbReference type="PROSITE" id="PS50011"/>
    </source>
</evidence>
<keyword evidence="3" id="KW-1185">Reference proteome</keyword>
<dbReference type="GO" id="GO:0005524">
    <property type="term" value="F:ATP binding"/>
    <property type="evidence" value="ECO:0007669"/>
    <property type="project" value="InterPro"/>
</dbReference>
<dbReference type="Gene3D" id="1.10.510.10">
    <property type="entry name" value="Transferase(Phosphotransferase) domain 1"/>
    <property type="match status" value="1"/>
</dbReference>
<name>A0A395MA79_9HYPO</name>
<comment type="caution">
    <text evidence="2">The sequence shown here is derived from an EMBL/GenBank/DDBJ whole genome shotgun (WGS) entry which is preliminary data.</text>
</comment>
<dbReference type="AlphaFoldDB" id="A0A395MA79"/>
<sequence>MANLRPLAPAHARCASGGSMQPDSVQPGGMQPNRWDYSHLPMPLLKFVDMTDRFIDGTFHYHEIIVSIDNEHFFICSIYRYMGPNFNPCAIGLQGVDMRPRTTQQIPPEFSNFMISFMKLNMHEVHSSSIIPVAHYCPPYTGNLKVAPPQVRPYAYMKQPSLSGYGVLEDKTVIAKSVSDEAAIGEVLLVHPHPNLAKYWGCVVSNGGRIAGLVYGKYAVTLLDRVQSKIPMDKDKVMQDITAGMTHLHNLGYAHNDLSPMNIMMDANDSAVIIDFDSCTVEGGQLSKLGTPGWARPVEEMTVGTRENDLYSLEKIKTWLNKEAVPPFQALGTNDQTFLGTEA</sequence>
<proteinExistence type="predicted"/>
<keyword evidence="2" id="KW-0418">Kinase</keyword>
<dbReference type="EMBL" id="PXXK01000397">
    <property type="protein sequence ID" value="RFN44788.1"/>
    <property type="molecule type" value="Genomic_DNA"/>
</dbReference>
<feature type="domain" description="Protein kinase" evidence="1">
    <location>
        <begin position="117"/>
        <end position="343"/>
    </location>
</feature>
<reference evidence="2 3" key="1">
    <citation type="journal article" date="2018" name="PLoS Pathog.">
        <title>Evolution of structural diversity of trichothecenes, a family of toxins produced by plant pathogenic and entomopathogenic fungi.</title>
        <authorList>
            <person name="Proctor R.H."/>
            <person name="McCormick S.P."/>
            <person name="Kim H.S."/>
            <person name="Cardoza R.E."/>
            <person name="Stanley A.M."/>
            <person name="Lindo L."/>
            <person name="Kelly A."/>
            <person name="Brown D.W."/>
            <person name="Lee T."/>
            <person name="Vaughan M.M."/>
            <person name="Alexander N.J."/>
            <person name="Busman M."/>
            <person name="Gutierrez S."/>
        </authorList>
    </citation>
    <scope>NUCLEOTIDE SEQUENCE [LARGE SCALE GENOMIC DNA]</scope>
    <source>
        <strain evidence="2 3">NRRL 13405</strain>
    </source>
</reference>
<dbReference type="Proteomes" id="UP000265631">
    <property type="component" value="Unassembled WGS sequence"/>
</dbReference>
<keyword evidence="2" id="KW-0723">Serine/threonine-protein kinase</keyword>
<gene>
    <name evidence="2" type="ORF">FIE12Z_10982</name>
</gene>
<dbReference type="GO" id="GO:0004674">
    <property type="term" value="F:protein serine/threonine kinase activity"/>
    <property type="evidence" value="ECO:0007669"/>
    <property type="project" value="UniProtKB-KW"/>
</dbReference>
<dbReference type="Pfam" id="PF00069">
    <property type="entry name" value="Pkinase"/>
    <property type="match status" value="1"/>
</dbReference>
<dbReference type="STRING" id="2594813.A0A395MA79"/>
<protein>
    <submittedName>
        <fullName evidence="2">Serine/threonine protein kinase</fullName>
    </submittedName>
</protein>
<dbReference type="InterPro" id="IPR011009">
    <property type="entry name" value="Kinase-like_dom_sf"/>
</dbReference>
<organism evidence="2 3">
    <name type="scientific">Fusarium flagelliforme</name>
    <dbReference type="NCBI Taxonomy" id="2675880"/>
    <lineage>
        <taxon>Eukaryota</taxon>
        <taxon>Fungi</taxon>
        <taxon>Dikarya</taxon>
        <taxon>Ascomycota</taxon>
        <taxon>Pezizomycotina</taxon>
        <taxon>Sordariomycetes</taxon>
        <taxon>Hypocreomycetidae</taxon>
        <taxon>Hypocreales</taxon>
        <taxon>Nectriaceae</taxon>
        <taxon>Fusarium</taxon>
        <taxon>Fusarium incarnatum-equiseti species complex</taxon>
    </lineage>
</organism>